<dbReference type="Gene3D" id="1.10.510.10">
    <property type="entry name" value="Transferase(Phosphotransferase) domain 1"/>
    <property type="match status" value="2"/>
</dbReference>
<name>A0A8H4CFA2_COLGL</name>
<keyword evidence="4" id="KW-0418">Kinase</keyword>
<dbReference type="RefSeq" id="XP_045261985.1">
    <property type="nucleotide sequence ID" value="XM_045400334.1"/>
</dbReference>
<organism evidence="4 5">
    <name type="scientific">Colletotrichum gloeosporioides</name>
    <name type="common">Anthracnose fungus</name>
    <name type="synonym">Glomerella cingulata</name>
    <dbReference type="NCBI Taxonomy" id="474922"/>
    <lineage>
        <taxon>Eukaryota</taxon>
        <taxon>Fungi</taxon>
        <taxon>Dikarya</taxon>
        <taxon>Ascomycota</taxon>
        <taxon>Pezizomycotina</taxon>
        <taxon>Sordariomycetes</taxon>
        <taxon>Hypocreomycetidae</taxon>
        <taxon>Glomerellales</taxon>
        <taxon>Glomerellaceae</taxon>
        <taxon>Colletotrichum</taxon>
        <taxon>Colletotrichum gloeosporioides species complex</taxon>
    </lineage>
</organism>
<protein>
    <submittedName>
        <fullName evidence="4">Dual specificity protein kinase CLK4</fullName>
    </submittedName>
</protein>
<keyword evidence="5" id="KW-1185">Reference proteome</keyword>
<feature type="region of interest" description="Disordered" evidence="2">
    <location>
        <begin position="1"/>
        <end position="51"/>
    </location>
</feature>
<dbReference type="PANTHER" id="PTHR24359">
    <property type="entry name" value="SERINE/THREONINE-PROTEIN KINASE SBK1"/>
    <property type="match status" value="1"/>
</dbReference>
<dbReference type="EMBL" id="WVTB01000059">
    <property type="protein sequence ID" value="KAF3802826.1"/>
    <property type="molecule type" value="Genomic_DNA"/>
</dbReference>
<dbReference type="PANTHER" id="PTHR24359:SF37">
    <property type="entry name" value="PROTEIN KINASE DOMAIN-CONTAINING PROTEIN"/>
    <property type="match status" value="1"/>
</dbReference>
<evidence type="ECO:0000256" key="2">
    <source>
        <dbReference type="SAM" id="MobiDB-lite"/>
    </source>
</evidence>
<evidence type="ECO:0000313" key="5">
    <source>
        <dbReference type="Proteomes" id="UP000613401"/>
    </source>
</evidence>
<feature type="coiled-coil region" evidence="1">
    <location>
        <begin position="915"/>
        <end position="942"/>
    </location>
</feature>
<dbReference type="CDD" id="cd00180">
    <property type="entry name" value="PKc"/>
    <property type="match status" value="1"/>
</dbReference>
<gene>
    <name evidence="4" type="ORF">GCG54_00000193</name>
</gene>
<dbReference type="AlphaFoldDB" id="A0A8H4CFA2"/>
<dbReference type="GeneID" id="69007366"/>
<accession>A0A8H4CFA2</accession>
<reference evidence="4" key="1">
    <citation type="journal article" date="2020" name="Phytopathology">
        <title>Genome sequence and comparative analysis of Colletotrichum gloeosporioides isolated from Liriodendron leaves.</title>
        <authorList>
            <person name="Fu F.F."/>
            <person name="Hao Z."/>
            <person name="Wang P."/>
            <person name="Lu Y."/>
            <person name="Xue L.J."/>
            <person name="Wei G."/>
            <person name="Tian Y."/>
            <person name="Baishi H."/>
            <person name="Xu H."/>
            <person name="Shi J."/>
            <person name="Cheng T."/>
            <person name="Wang G."/>
            <person name="Yi Y."/>
            <person name="Chen J."/>
        </authorList>
    </citation>
    <scope>NUCLEOTIDE SEQUENCE</scope>
    <source>
        <strain evidence="4">Lc1</strain>
    </source>
</reference>
<dbReference type="Proteomes" id="UP000613401">
    <property type="component" value="Unassembled WGS sequence"/>
</dbReference>
<feature type="compositionally biased region" description="Basic and acidic residues" evidence="2">
    <location>
        <begin position="1"/>
        <end position="11"/>
    </location>
</feature>
<feature type="compositionally biased region" description="Basic and acidic residues" evidence="2">
    <location>
        <begin position="827"/>
        <end position="841"/>
    </location>
</feature>
<reference evidence="4" key="2">
    <citation type="submission" date="2020-03" db="EMBL/GenBank/DDBJ databases">
        <authorList>
            <person name="Fu F.-F."/>
            <person name="Chen J."/>
        </authorList>
    </citation>
    <scope>NUCLEOTIDE SEQUENCE</scope>
    <source>
        <strain evidence="4">Lc1</strain>
    </source>
</reference>
<dbReference type="SMART" id="SM00220">
    <property type="entry name" value="S_TKc"/>
    <property type="match status" value="1"/>
</dbReference>
<dbReference type="InterPro" id="IPR000719">
    <property type="entry name" value="Prot_kinase_dom"/>
</dbReference>
<sequence>MSRESSDHLASDADTDAPLSVPELLSVVQKSADRDRAASVNPSSSAIRGQQDFLRDPGTTEARFAGPAQVSFLCTLSSENSEDEGGSGVSAQHDHGNGHPPPSIGTNSVCDDYGISQHQLNRETSALIEDEVDTVPAEDALRGLANESVIPPHIATGERKSLQASLIKALVRQNDGREFLPLAKLDELVTRKVVERQLRGEFGASSGEPDIQRCVEYVCNRKEVEGARHLKFTSGRRLFALLIMIEKLESFNDLRNADLCDIDLPLKGLDDTPKSALRDKEFTCFQSWSTFNLRSFEEWQWKLLAPYFWTAEDPKEKVLFYRLAPQTVMPWTEEETAAVEHYGGQSWVKKVKIHKSHHNFKSLEGRDSYLAVKKLHSRNEKHFQKEVDALKRFSTRSKSNLVRLLATYQHQDDYFLLFPWADGNLRDLWEAVGSPMSQPSQEGTVWMAKVCHGIASGLAQIHNHTPTEEMNGTTLASSPRKANGITSKVDMIGNKMVFSGGEDSSRQRYGRHGDLKPENILWFKDPDGKSHHNIGVLKISDFGLTRFHSKRSVSERESQRTVGFSNTYRAPEIDLKTGINQHYDIWTLGCLYLEFITWFMGGWEDVEKVSVLRLEEDKLISKDPDWIPEDNFFRLTHGSTGACLKDCMRKFLDFVENDMLRIEKKERVDCSEVVNTLHRLLTVCKGNKSFCVTAAPRPVEYGRLFVDSVTNFGTVVCLFSKLPHSGHLIGAYRGYNCRSPASWPGDLAMSMTWFPERNFWYAVFYGCDPSTELEISGRLRYSGDAICHPLLIPGIFAELERKRQIKMVKQGSLKLVETVATLHEVHHMPSDAERPHQKPYDSHSPGPDLTANKEVDPWLDIYHKKNGLLNWKDQLNKMVTHAEELNITNFSHDINQSSDINEFRKRMRDTGDRIKERLQDIIREYDERIRDCERNLEGMSLANQMAHTKANMEIASRTKSDSTQMKSIALLTMVFLPATFLARSRRIDEVNLTDVEL</sequence>
<dbReference type="Pfam" id="PF00069">
    <property type="entry name" value="Pkinase"/>
    <property type="match status" value="1"/>
</dbReference>
<dbReference type="SUPFAM" id="SSF56112">
    <property type="entry name" value="Protein kinase-like (PK-like)"/>
    <property type="match status" value="1"/>
</dbReference>
<evidence type="ECO:0000313" key="4">
    <source>
        <dbReference type="EMBL" id="KAF3802826.1"/>
    </source>
</evidence>
<keyword evidence="1" id="KW-0175">Coiled coil</keyword>
<dbReference type="InterPro" id="IPR011009">
    <property type="entry name" value="Kinase-like_dom_sf"/>
</dbReference>
<keyword evidence="4" id="KW-0808">Transferase</keyword>
<comment type="caution">
    <text evidence="4">The sequence shown here is derived from an EMBL/GenBank/DDBJ whole genome shotgun (WGS) entry which is preliminary data.</text>
</comment>
<evidence type="ECO:0000259" key="3">
    <source>
        <dbReference type="PROSITE" id="PS50011"/>
    </source>
</evidence>
<dbReference type="GO" id="GO:0004674">
    <property type="term" value="F:protein serine/threonine kinase activity"/>
    <property type="evidence" value="ECO:0007669"/>
    <property type="project" value="TreeGrafter"/>
</dbReference>
<feature type="domain" description="Protein kinase" evidence="3">
    <location>
        <begin position="336"/>
        <end position="681"/>
    </location>
</feature>
<proteinExistence type="predicted"/>
<feature type="region of interest" description="Disordered" evidence="2">
    <location>
        <begin position="78"/>
        <end position="112"/>
    </location>
</feature>
<feature type="region of interest" description="Disordered" evidence="2">
    <location>
        <begin position="827"/>
        <end position="848"/>
    </location>
</feature>
<evidence type="ECO:0000256" key="1">
    <source>
        <dbReference type="SAM" id="Coils"/>
    </source>
</evidence>
<dbReference type="PROSITE" id="PS50011">
    <property type="entry name" value="PROTEIN_KINASE_DOM"/>
    <property type="match status" value="1"/>
</dbReference>
<dbReference type="GO" id="GO:0005524">
    <property type="term" value="F:ATP binding"/>
    <property type="evidence" value="ECO:0007669"/>
    <property type="project" value="InterPro"/>
</dbReference>